<feature type="transmembrane region" description="Helical" evidence="1">
    <location>
        <begin position="279"/>
        <end position="299"/>
    </location>
</feature>
<dbReference type="EMBL" id="BMJM01000001">
    <property type="protein sequence ID" value="GGE01689.1"/>
    <property type="molecule type" value="Genomic_DNA"/>
</dbReference>
<sequence>MTALIAWGEAALIGSAALMLFVLLVRAPVRRLVGPRLGYALWALPALRMLLPPLPADLLAGLPLAGVAGGGMSILFAGPLGVSGPGERLASAPLGEMLLMVWLAGACAVFATYAVRHFRFCHRSRVDGIVQDRFGTILIIAADVDGPLAFGVFRRFIAVPRTFWRDYTASERDLVIAHEIVHHRRGDLVANWASLVVLAAHWWNPVAWAAVRAFRDDQEFAADGAVLAGREAGALPLYAHVLAKAAGIGALPVCNFNTRSNLKGRLMMLGQKPRSKRRLVLGGAALVLVSGTALAATVADASAASGTGTGTQAVTLGVKPDGSGGFTLIVGGRTVAPGAALPGGKTLPGDFTAPAGCSLKPTAKPSAMVIKGAGTTQTYTVMCASAAPAPVRATLAEGLASLNTMRASVATQAASPVFPEAERAHALGAIDRSIREVEATLAG</sequence>
<dbReference type="InterPro" id="IPR008756">
    <property type="entry name" value="Peptidase_M56"/>
</dbReference>
<dbReference type="AlphaFoldDB" id="A0A917E498"/>
<dbReference type="InterPro" id="IPR052173">
    <property type="entry name" value="Beta-lactam_resp_regulator"/>
</dbReference>
<accession>A0A917E498</accession>
<feature type="transmembrane region" description="Helical" evidence="1">
    <location>
        <begin position="58"/>
        <end position="77"/>
    </location>
</feature>
<feature type="transmembrane region" description="Helical" evidence="1">
    <location>
        <begin position="237"/>
        <end position="258"/>
    </location>
</feature>
<evidence type="ECO:0000256" key="1">
    <source>
        <dbReference type="SAM" id="Phobius"/>
    </source>
</evidence>
<feature type="transmembrane region" description="Helical" evidence="1">
    <location>
        <begin position="97"/>
        <end position="115"/>
    </location>
</feature>
<dbReference type="PANTHER" id="PTHR34978:SF3">
    <property type="entry name" value="SLR0241 PROTEIN"/>
    <property type="match status" value="1"/>
</dbReference>
<evidence type="ECO:0000313" key="3">
    <source>
        <dbReference type="EMBL" id="GGE01689.1"/>
    </source>
</evidence>
<proteinExistence type="predicted"/>
<dbReference type="Proteomes" id="UP000635071">
    <property type="component" value="Unassembled WGS sequence"/>
</dbReference>
<protein>
    <recommendedName>
        <fullName evidence="2">Peptidase M56 domain-containing protein</fullName>
    </recommendedName>
</protein>
<gene>
    <name evidence="3" type="ORF">GCM10011529_05060</name>
</gene>
<comment type="caution">
    <text evidence="3">The sequence shown here is derived from an EMBL/GenBank/DDBJ whole genome shotgun (WGS) entry which is preliminary data.</text>
</comment>
<feature type="domain" description="Peptidase M56" evidence="2">
    <location>
        <begin position="96"/>
        <end position="269"/>
    </location>
</feature>
<evidence type="ECO:0000259" key="2">
    <source>
        <dbReference type="Pfam" id="PF05569"/>
    </source>
</evidence>
<feature type="transmembrane region" description="Helical" evidence="1">
    <location>
        <begin position="6"/>
        <end position="25"/>
    </location>
</feature>
<reference evidence="3" key="2">
    <citation type="submission" date="2020-09" db="EMBL/GenBank/DDBJ databases">
        <authorList>
            <person name="Sun Q."/>
            <person name="Zhou Y."/>
        </authorList>
    </citation>
    <scope>NUCLEOTIDE SEQUENCE</scope>
    <source>
        <strain evidence="3">CGMCC 1.15519</strain>
    </source>
</reference>
<name>A0A917E498_9SPHN</name>
<dbReference type="PANTHER" id="PTHR34978">
    <property type="entry name" value="POSSIBLE SENSOR-TRANSDUCER PROTEIN BLAR"/>
    <property type="match status" value="1"/>
</dbReference>
<feature type="transmembrane region" description="Helical" evidence="1">
    <location>
        <begin position="188"/>
        <end position="204"/>
    </location>
</feature>
<dbReference type="RefSeq" id="WP_188761324.1">
    <property type="nucleotide sequence ID" value="NZ_BMJM01000001.1"/>
</dbReference>
<reference evidence="3" key="1">
    <citation type="journal article" date="2014" name="Int. J. Syst. Evol. Microbiol.">
        <title>Complete genome sequence of Corynebacterium casei LMG S-19264T (=DSM 44701T), isolated from a smear-ripened cheese.</title>
        <authorList>
            <consortium name="US DOE Joint Genome Institute (JGI-PGF)"/>
            <person name="Walter F."/>
            <person name="Albersmeier A."/>
            <person name="Kalinowski J."/>
            <person name="Ruckert C."/>
        </authorList>
    </citation>
    <scope>NUCLEOTIDE SEQUENCE</scope>
    <source>
        <strain evidence="3">CGMCC 1.15519</strain>
    </source>
</reference>
<keyword evidence="1" id="KW-0812">Transmembrane</keyword>
<evidence type="ECO:0000313" key="4">
    <source>
        <dbReference type="Proteomes" id="UP000635071"/>
    </source>
</evidence>
<dbReference type="Pfam" id="PF05569">
    <property type="entry name" value="Peptidase_M56"/>
    <property type="match status" value="1"/>
</dbReference>
<dbReference type="CDD" id="cd07341">
    <property type="entry name" value="M56_BlaR1_MecR1_like"/>
    <property type="match status" value="1"/>
</dbReference>
<keyword evidence="4" id="KW-1185">Reference proteome</keyword>
<dbReference type="Gene3D" id="3.30.2010.10">
    <property type="entry name" value="Metalloproteases ('zincins'), catalytic domain"/>
    <property type="match status" value="1"/>
</dbReference>
<organism evidence="3 4">
    <name type="scientific">Sandarakinorhabdus glacialis</name>
    <dbReference type="NCBI Taxonomy" id="1614636"/>
    <lineage>
        <taxon>Bacteria</taxon>
        <taxon>Pseudomonadati</taxon>
        <taxon>Pseudomonadota</taxon>
        <taxon>Alphaproteobacteria</taxon>
        <taxon>Sphingomonadales</taxon>
        <taxon>Sphingosinicellaceae</taxon>
        <taxon>Sandarakinorhabdus</taxon>
    </lineage>
</organism>
<keyword evidence="1" id="KW-1133">Transmembrane helix</keyword>
<keyword evidence="1" id="KW-0472">Membrane</keyword>